<keyword evidence="1" id="KW-0732">Signal</keyword>
<dbReference type="EMBL" id="KN837276">
    <property type="protein sequence ID" value="KIJ29750.1"/>
    <property type="molecule type" value="Genomic_DNA"/>
</dbReference>
<proteinExistence type="predicted"/>
<protein>
    <submittedName>
        <fullName evidence="2">Uncharacterized protein</fullName>
    </submittedName>
</protein>
<organism evidence="2 3">
    <name type="scientific">Sphaerobolus stellatus (strain SS14)</name>
    <dbReference type="NCBI Taxonomy" id="990650"/>
    <lineage>
        <taxon>Eukaryota</taxon>
        <taxon>Fungi</taxon>
        <taxon>Dikarya</taxon>
        <taxon>Basidiomycota</taxon>
        <taxon>Agaricomycotina</taxon>
        <taxon>Agaricomycetes</taxon>
        <taxon>Phallomycetidae</taxon>
        <taxon>Geastrales</taxon>
        <taxon>Sphaerobolaceae</taxon>
        <taxon>Sphaerobolus</taxon>
    </lineage>
</organism>
<keyword evidence="3" id="KW-1185">Reference proteome</keyword>
<feature type="signal peptide" evidence="1">
    <location>
        <begin position="1"/>
        <end position="21"/>
    </location>
</feature>
<evidence type="ECO:0000256" key="1">
    <source>
        <dbReference type="SAM" id="SignalP"/>
    </source>
</evidence>
<name>A0A0C9UX34_SPHS4</name>
<feature type="non-terminal residue" evidence="2">
    <location>
        <position position="1"/>
    </location>
</feature>
<evidence type="ECO:0000313" key="2">
    <source>
        <dbReference type="EMBL" id="KIJ29750.1"/>
    </source>
</evidence>
<sequence length="95" mass="11016">VLNLRPFEFTLLWLEVEFVFLQVLEYQFGYPPVFSDGLGKDKNIVMENVVHHGLKSRRAIAESKEHYKWFKQASIHPEGCLPLVSLLNAYIIVTP</sequence>
<feature type="non-terminal residue" evidence="2">
    <location>
        <position position="95"/>
    </location>
</feature>
<dbReference type="AlphaFoldDB" id="A0A0C9UX34"/>
<feature type="chain" id="PRO_5002214577" evidence="1">
    <location>
        <begin position="22"/>
        <end position="95"/>
    </location>
</feature>
<reference evidence="2 3" key="1">
    <citation type="submission" date="2014-06" db="EMBL/GenBank/DDBJ databases">
        <title>Evolutionary Origins and Diversification of the Mycorrhizal Mutualists.</title>
        <authorList>
            <consortium name="DOE Joint Genome Institute"/>
            <consortium name="Mycorrhizal Genomics Consortium"/>
            <person name="Kohler A."/>
            <person name="Kuo A."/>
            <person name="Nagy L.G."/>
            <person name="Floudas D."/>
            <person name="Copeland A."/>
            <person name="Barry K.W."/>
            <person name="Cichocki N."/>
            <person name="Veneault-Fourrey C."/>
            <person name="LaButti K."/>
            <person name="Lindquist E.A."/>
            <person name="Lipzen A."/>
            <person name="Lundell T."/>
            <person name="Morin E."/>
            <person name="Murat C."/>
            <person name="Riley R."/>
            <person name="Ohm R."/>
            <person name="Sun H."/>
            <person name="Tunlid A."/>
            <person name="Henrissat B."/>
            <person name="Grigoriev I.V."/>
            <person name="Hibbett D.S."/>
            <person name="Martin F."/>
        </authorList>
    </citation>
    <scope>NUCLEOTIDE SEQUENCE [LARGE SCALE GENOMIC DNA]</scope>
    <source>
        <strain evidence="2 3">SS14</strain>
    </source>
</reference>
<evidence type="ECO:0000313" key="3">
    <source>
        <dbReference type="Proteomes" id="UP000054279"/>
    </source>
</evidence>
<gene>
    <name evidence="2" type="ORF">M422DRAFT_138446</name>
</gene>
<dbReference type="HOGENOM" id="CLU_143913_1_0_1"/>
<dbReference type="OrthoDB" id="3044295at2759"/>
<dbReference type="Proteomes" id="UP000054279">
    <property type="component" value="Unassembled WGS sequence"/>
</dbReference>
<accession>A0A0C9UX34</accession>